<accession>A0A9P1C131</accession>
<proteinExistence type="predicted"/>
<dbReference type="EMBL" id="CAMXCT030000779">
    <property type="protein sequence ID" value="CAL4770456.1"/>
    <property type="molecule type" value="Genomic_DNA"/>
</dbReference>
<sequence>MCEFHGRWRRLWHQALSEKEALKDKLQAMGEVIIGWVQIGIWNIFQRTRVWEGKGLVLTLGGGDAIPCTASWKAAASSSRAKQDSESDSKIKAQEAKIEVTWAEGMAIGELQKKLEETQDQLDQAQGDLEQEQLDAAEALVSAGEDLNQLEQRTDSQNRHLEAQLAEMVEFNASAEETVDLLTQELEELKASTAEQLAESENRRKELEFHLEDTEQRLARAQDDLSQRSLDAAEALTELGEELAKAQAQSQASEAELFRLRSLLEDTSETSEPLGPLLILPEDRMLSPKSVAATIHTSEGSPSP</sequence>
<keyword evidence="1" id="KW-0175">Coiled coil</keyword>
<reference evidence="2" key="1">
    <citation type="submission" date="2022-10" db="EMBL/GenBank/DDBJ databases">
        <authorList>
            <person name="Chen Y."/>
            <person name="Dougan E. K."/>
            <person name="Chan C."/>
            <person name="Rhodes N."/>
            <person name="Thang M."/>
        </authorList>
    </citation>
    <scope>NUCLEOTIDE SEQUENCE</scope>
</reference>
<protein>
    <submittedName>
        <fullName evidence="2">Uncharacterized protein</fullName>
    </submittedName>
</protein>
<gene>
    <name evidence="2" type="ORF">C1SCF055_LOCUS10782</name>
</gene>
<feature type="coiled-coil region" evidence="1">
    <location>
        <begin position="108"/>
        <end position="256"/>
    </location>
</feature>
<comment type="caution">
    <text evidence="2">The sequence shown here is derived from an EMBL/GenBank/DDBJ whole genome shotgun (WGS) entry which is preliminary data.</text>
</comment>
<evidence type="ECO:0000313" key="2">
    <source>
        <dbReference type="EMBL" id="CAI3983144.1"/>
    </source>
</evidence>
<organism evidence="2">
    <name type="scientific">Cladocopium goreaui</name>
    <dbReference type="NCBI Taxonomy" id="2562237"/>
    <lineage>
        <taxon>Eukaryota</taxon>
        <taxon>Sar</taxon>
        <taxon>Alveolata</taxon>
        <taxon>Dinophyceae</taxon>
        <taxon>Suessiales</taxon>
        <taxon>Symbiodiniaceae</taxon>
        <taxon>Cladocopium</taxon>
    </lineage>
</organism>
<reference evidence="3" key="2">
    <citation type="submission" date="2024-04" db="EMBL/GenBank/DDBJ databases">
        <authorList>
            <person name="Chen Y."/>
            <person name="Shah S."/>
            <person name="Dougan E. K."/>
            <person name="Thang M."/>
            <person name="Chan C."/>
        </authorList>
    </citation>
    <scope>NUCLEOTIDE SEQUENCE [LARGE SCALE GENOMIC DNA]</scope>
</reference>
<evidence type="ECO:0000313" key="4">
    <source>
        <dbReference type="Proteomes" id="UP001152797"/>
    </source>
</evidence>
<keyword evidence="4" id="KW-1185">Reference proteome</keyword>
<dbReference type="OrthoDB" id="448183at2759"/>
<dbReference type="Proteomes" id="UP001152797">
    <property type="component" value="Unassembled WGS sequence"/>
</dbReference>
<name>A0A9P1C131_9DINO</name>
<dbReference type="EMBL" id="CAMXCT010000779">
    <property type="protein sequence ID" value="CAI3983144.1"/>
    <property type="molecule type" value="Genomic_DNA"/>
</dbReference>
<evidence type="ECO:0000256" key="1">
    <source>
        <dbReference type="SAM" id="Coils"/>
    </source>
</evidence>
<dbReference type="EMBL" id="CAMXCT020000779">
    <property type="protein sequence ID" value="CAL1136519.1"/>
    <property type="molecule type" value="Genomic_DNA"/>
</dbReference>
<evidence type="ECO:0000313" key="3">
    <source>
        <dbReference type="EMBL" id="CAL1136519.1"/>
    </source>
</evidence>
<dbReference type="AlphaFoldDB" id="A0A9P1C131"/>